<reference evidence="1 2" key="1">
    <citation type="journal article" date="2019" name="Nat. Ecol. Evol.">
        <title>Megaphylogeny resolves global patterns of mushroom evolution.</title>
        <authorList>
            <person name="Varga T."/>
            <person name="Krizsan K."/>
            <person name="Foldi C."/>
            <person name="Dima B."/>
            <person name="Sanchez-Garcia M."/>
            <person name="Sanchez-Ramirez S."/>
            <person name="Szollosi G.J."/>
            <person name="Szarkandi J.G."/>
            <person name="Papp V."/>
            <person name="Albert L."/>
            <person name="Andreopoulos W."/>
            <person name="Angelini C."/>
            <person name="Antonin V."/>
            <person name="Barry K.W."/>
            <person name="Bougher N.L."/>
            <person name="Buchanan P."/>
            <person name="Buyck B."/>
            <person name="Bense V."/>
            <person name="Catcheside P."/>
            <person name="Chovatia M."/>
            <person name="Cooper J."/>
            <person name="Damon W."/>
            <person name="Desjardin D."/>
            <person name="Finy P."/>
            <person name="Geml J."/>
            <person name="Haridas S."/>
            <person name="Hughes K."/>
            <person name="Justo A."/>
            <person name="Karasinski D."/>
            <person name="Kautmanova I."/>
            <person name="Kiss B."/>
            <person name="Kocsube S."/>
            <person name="Kotiranta H."/>
            <person name="LaButti K.M."/>
            <person name="Lechner B.E."/>
            <person name="Liimatainen K."/>
            <person name="Lipzen A."/>
            <person name="Lukacs Z."/>
            <person name="Mihaltcheva S."/>
            <person name="Morgado L.N."/>
            <person name="Niskanen T."/>
            <person name="Noordeloos M.E."/>
            <person name="Ohm R.A."/>
            <person name="Ortiz-Santana B."/>
            <person name="Ovrebo C."/>
            <person name="Racz N."/>
            <person name="Riley R."/>
            <person name="Savchenko A."/>
            <person name="Shiryaev A."/>
            <person name="Soop K."/>
            <person name="Spirin V."/>
            <person name="Szebenyi C."/>
            <person name="Tomsovsky M."/>
            <person name="Tulloss R.E."/>
            <person name="Uehling J."/>
            <person name="Grigoriev I.V."/>
            <person name="Vagvolgyi C."/>
            <person name="Papp T."/>
            <person name="Martin F.M."/>
            <person name="Miettinen O."/>
            <person name="Hibbett D.S."/>
            <person name="Nagy L.G."/>
        </authorList>
    </citation>
    <scope>NUCLEOTIDE SEQUENCE [LARGE SCALE GENOMIC DNA]</scope>
    <source>
        <strain evidence="1 2">NL-1719</strain>
    </source>
</reference>
<proteinExistence type="predicted"/>
<evidence type="ECO:0000313" key="1">
    <source>
        <dbReference type="EMBL" id="TFK67549.1"/>
    </source>
</evidence>
<organism evidence="1 2">
    <name type="scientific">Pluteus cervinus</name>
    <dbReference type="NCBI Taxonomy" id="181527"/>
    <lineage>
        <taxon>Eukaryota</taxon>
        <taxon>Fungi</taxon>
        <taxon>Dikarya</taxon>
        <taxon>Basidiomycota</taxon>
        <taxon>Agaricomycotina</taxon>
        <taxon>Agaricomycetes</taxon>
        <taxon>Agaricomycetidae</taxon>
        <taxon>Agaricales</taxon>
        <taxon>Pluteineae</taxon>
        <taxon>Pluteaceae</taxon>
        <taxon>Pluteus</taxon>
    </lineage>
</organism>
<protein>
    <submittedName>
        <fullName evidence="1">Uncharacterized protein</fullName>
    </submittedName>
</protein>
<sequence>MSCGRPRPTAPFTSLLGISSSIVKSKLPSLKPSYTNYLGGCSVVGACAMIAYSKCREMSGKGVVLNLLETLQELPWDADVHTPELDTSFWSHPPYYPFLVQALMFSSRLINSTLPIPPSNVVNPQVPRILIILSAFLEGVLSSRRW</sequence>
<gene>
    <name evidence="1" type="ORF">BDN72DRAFT_93529</name>
</gene>
<name>A0ACD3AQK0_9AGAR</name>
<accession>A0ACD3AQK0</accession>
<evidence type="ECO:0000313" key="2">
    <source>
        <dbReference type="Proteomes" id="UP000308600"/>
    </source>
</evidence>
<dbReference type="Proteomes" id="UP000308600">
    <property type="component" value="Unassembled WGS sequence"/>
</dbReference>
<dbReference type="EMBL" id="ML208373">
    <property type="protein sequence ID" value="TFK67549.1"/>
    <property type="molecule type" value="Genomic_DNA"/>
</dbReference>
<keyword evidence="2" id="KW-1185">Reference proteome</keyword>